<dbReference type="RefSeq" id="YP_009806780.1">
    <property type="nucleotide sequence ID" value="NC_048017.1"/>
</dbReference>
<reference evidence="3" key="1">
    <citation type="submission" date="2018-06" db="EMBL/GenBank/DDBJ databases">
        <authorList>
            <person name="Zhirakovskaya E."/>
        </authorList>
    </citation>
    <scope>NUCLEOTIDE SEQUENCE [LARGE SCALE GENOMIC DNA]</scope>
</reference>
<organism evidence="2 3">
    <name type="scientific">Microbacterium phage Eden</name>
    <dbReference type="NCBI Taxonomy" id="2250289"/>
    <lineage>
        <taxon>Viruses</taxon>
        <taxon>Duplodnaviria</taxon>
        <taxon>Heunggongvirae</taxon>
        <taxon>Uroviricota</taxon>
        <taxon>Caudoviricetes</taxon>
        <taxon>Edenvirus</taxon>
        <taxon>Edenvirus eden</taxon>
    </lineage>
</organism>
<dbReference type="Proteomes" id="UP000260367">
    <property type="component" value="Segment"/>
</dbReference>
<evidence type="ECO:0000313" key="3">
    <source>
        <dbReference type="Proteomes" id="UP000260367"/>
    </source>
</evidence>
<dbReference type="KEGG" id="vg:54997722"/>
<dbReference type="GeneID" id="54997722"/>
<keyword evidence="3" id="KW-1185">Reference proteome</keyword>
<dbReference type="InterPro" id="IPR057630">
    <property type="entry name" value="Terminase_6"/>
</dbReference>
<dbReference type="Pfam" id="PF23931">
    <property type="entry name" value="Terminase_6"/>
    <property type="match status" value="1"/>
</dbReference>
<evidence type="ECO:0000259" key="1">
    <source>
        <dbReference type="Pfam" id="PF23931"/>
    </source>
</evidence>
<proteinExistence type="predicted"/>
<accession>A0A345KW94</accession>
<feature type="domain" description="Terminase small subunit actinomycetes phage-type" evidence="1">
    <location>
        <begin position="8"/>
        <end position="99"/>
    </location>
</feature>
<gene>
    <name evidence="2" type="primary">1</name>
    <name evidence="2" type="ORF">SEA_EDEN_1</name>
</gene>
<dbReference type="EMBL" id="MH509447">
    <property type="protein sequence ID" value="AXH47296.1"/>
    <property type="molecule type" value="Genomic_DNA"/>
</dbReference>
<evidence type="ECO:0000313" key="2">
    <source>
        <dbReference type="EMBL" id="AXH47296.1"/>
    </source>
</evidence>
<protein>
    <submittedName>
        <fullName evidence="2">Terminase small subunit</fullName>
    </submittedName>
</protein>
<sequence>MATLLEAFNSAVEGNKQVEAVDDAIIETGRTIAKAIDDIVADPEASATEKTKALYLAPHLVAILRELLATPAARKAMGLASADTKKASRLQLIKDQAKKAQSGE</sequence>
<name>A0A345KW94_9CAUD</name>